<protein>
    <submittedName>
        <fullName evidence="2">DUF1501 domain-containing protein</fullName>
    </submittedName>
</protein>
<dbReference type="AlphaFoldDB" id="A0A3E1KCB1"/>
<evidence type="ECO:0000256" key="1">
    <source>
        <dbReference type="ARBA" id="ARBA00022729"/>
    </source>
</evidence>
<dbReference type="PANTHER" id="PTHR43737">
    <property type="entry name" value="BLL7424 PROTEIN"/>
    <property type="match status" value="1"/>
</dbReference>
<dbReference type="PANTHER" id="PTHR43737:SF1">
    <property type="entry name" value="DUF1501 DOMAIN-CONTAINING PROTEIN"/>
    <property type="match status" value="1"/>
</dbReference>
<name>A0A3E1KCB1_9GAMM</name>
<dbReference type="EMBL" id="QUZK01000012">
    <property type="protein sequence ID" value="RFF32344.1"/>
    <property type="molecule type" value="Genomic_DNA"/>
</dbReference>
<keyword evidence="1" id="KW-0732">Signal</keyword>
<dbReference type="InterPro" id="IPR010869">
    <property type="entry name" value="DUF1501"/>
</dbReference>
<keyword evidence="3" id="KW-1185">Reference proteome</keyword>
<dbReference type="Proteomes" id="UP000260351">
    <property type="component" value="Unassembled WGS sequence"/>
</dbReference>
<proteinExistence type="predicted"/>
<dbReference type="InterPro" id="IPR019546">
    <property type="entry name" value="TAT_signal_bac_arc"/>
</dbReference>
<sequence>MKKRILRHLNPKFSRRRFLQMSGAAAGTAALGLSFAQPTFGGSAGQKVLVYVFLRGGIDGLSLLPPIAGADYGFYVDARDRTLVDINDSDVANRPIPLVNGQDLGFHPYCQGLADIYHDGGLAVVQAAGHPPNTFTRSHFDAQEQIELGQPLVVGGSGQSLPASGWLTRYLQTAPGVPSANAVFTAMVSNSTPPASLGGWPDVATLDSPDSFSPNSGHFGDTHRAVLGSLYSGTGELDVAAGAALDAVDLINSLDLDNYEPGGGVEYPDSGEGRDLRLIAQLIRQNIGIATATIDTGGWDTHNNQNVFGGGFGSNVEDLSEALTAFYRDLEGAGYIDDVAVVVQSEFGRQVKENANFGTDHGLGNPMLVLGGGVSGGQVYGQTDGIAPSARVGDSLVPKTDFRNVLGEVASGLLGNPNVDDIFADTSFTYQPVGFSA</sequence>
<gene>
    <name evidence="2" type="ORF">DZC52_02250</name>
</gene>
<dbReference type="RefSeq" id="WP_116649527.1">
    <property type="nucleotide sequence ID" value="NZ_QUZK01000012.1"/>
</dbReference>
<evidence type="ECO:0000313" key="3">
    <source>
        <dbReference type="Proteomes" id="UP000260351"/>
    </source>
</evidence>
<dbReference type="Pfam" id="PF07394">
    <property type="entry name" value="DUF1501"/>
    <property type="match status" value="1"/>
</dbReference>
<dbReference type="PROSITE" id="PS51318">
    <property type="entry name" value="TAT"/>
    <property type="match status" value="1"/>
</dbReference>
<evidence type="ECO:0000313" key="2">
    <source>
        <dbReference type="EMBL" id="RFF32344.1"/>
    </source>
</evidence>
<accession>A0A3E1KCB1</accession>
<comment type="caution">
    <text evidence="2">The sequence shown here is derived from an EMBL/GenBank/DDBJ whole genome shotgun (WGS) entry which is preliminary data.</text>
</comment>
<dbReference type="OrthoDB" id="9779968at2"/>
<dbReference type="InterPro" id="IPR006311">
    <property type="entry name" value="TAT_signal"/>
</dbReference>
<reference evidence="2 3" key="1">
    <citation type="submission" date="2018-08" db="EMBL/GenBank/DDBJ databases">
        <title>Wenzhouxiangella salilacus sp. nov., a novel bacterium isolated from a saline lake in Xinjiang Province, China.</title>
        <authorList>
            <person name="Han S."/>
        </authorList>
    </citation>
    <scope>NUCLEOTIDE SEQUENCE [LARGE SCALE GENOMIC DNA]</scope>
    <source>
        <strain evidence="2 3">XDB06</strain>
    </source>
</reference>
<organism evidence="2 3">
    <name type="scientific">Wenzhouxiangella sediminis</name>
    <dbReference type="NCBI Taxonomy" id="1792836"/>
    <lineage>
        <taxon>Bacteria</taxon>
        <taxon>Pseudomonadati</taxon>
        <taxon>Pseudomonadota</taxon>
        <taxon>Gammaproteobacteria</taxon>
        <taxon>Chromatiales</taxon>
        <taxon>Wenzhouxiangellaceae</taxon>
        <taxon>Wenzhouxiangella</taxon>
    </lineage>
</organism>
<dbReference type="NCBIfam" id="TIGR01409">
    <property type="entry name" value="TAT_signal_seq"/>
    <property type="match status" value="1"/>
</dbReference>